<reference evidence="4 5" key="1">
    <citation type="submission" date="2024-08" db="EMBL/GenBank/DDBJ databases">
        <authorList>
            <person name="Lu H."/>
        </authorList>
    </citation>
    <scope>NUCLEOTIDE SEQUENCE [LARGE SCALE GENOMIC DNA]</scope>
    <source>
        <strain evidence="4 5">LYH14W</strain>
    </source>
</reference>
<evidence type="ECO:0000313" key="5">
    <source>
        <dbReference type="Proteomes" id="UP001606210"/>
    </source>
</evidence>
<dbReference type="PANTHER" id="PTHR35936">
    <property type="entry name" value="MEMBRANE-BOUND LYTIC MUREIN TRANSGLYCOSYLASE F"/>
    <property type="match status" value="1"/>
</dbReference>
<accession>A0ABW7F7C5</accession>
<keyword evidence="1 2" id="KW-0732">Signal</keyword>
<dbReference type="Pfam" id="PF00497">
    <property type="entry name" value="SBP_bac_3"/>
    <property type="match status" value="1"/>
</dbReference>
<dbReference type="PROSITE" id="PS50096">
    <property type="entry name" value="IQ"/>
    <property type="match status" value="1"/>
</dbReference>
<dbReference type="SUPFAM" id="SSF53850">
    <property type="entry name" value="Periplasmic binding protein-like II"/>
    <property type="match status" value="1"/>
</dbReference>
<dbReference type="SMART" id="SM00062">
    <property type="entry name" value="PBPb"/>
    <property type="match status" value="1"/>
</dbReference>
<gene>
    <name evidence="4" type="ORF">ACG00Y_16695</name>
</gene>
<feature type="domain" description="Solute-binding protein family 3/N-terminal" evidence="3">
    <location>
        <begin position="26"/>
        <end position="254"/>
    </location>
</feature>
<proteinExistence type="predicted"/>
<dbReference type="PANTHER" id="PTHR35936:SF25">
    <property type="entry name" value="ABC TRANSPORTER SUBSTRATE-BINDING PROTEIN"/>
    <property type="match status" value="1"/>
</dbReference>
<evidence type="ECO:0000313" key="4">
    <source>
        <dbReference type="EMBL" id="MFG6431560.1"/>
    </source>
</evidence>
<feature type="signal peptide" evidence="2">
    <location>
        <begin position="1"/>
        <end position="23"/>
    </location>
</feature>
<feature type="chain" id="PRO_5045144670" evidence="2">
    <location>
        <begin position="24"/>
        <end position="266"/>
    </location>
</feature>
<evidence type="ECO:0000259" key="3">
    <source>
        <dbReference type="SMART" id="SM00062"/>
    </source>
</evidence>
<organism evidence="4 5">
    <name type="scientific">Pelomonas parva</name>
    <dbReference type="NCBI Taxonomy" id="3299032"/>
    <lineage>
        <taxon>Bacteria</taxon>
        <taxon>Pseudomonadati</taxon>
        <taxon>Pseudomonadota</taxon>
        <taxon>Betaproteobacteria</taxon>
        <taxon>Burkholderiales</taxon>
        <taxon>Sphaerotilaceae</taxon>
        <taxon>Roseateles</taxon>
    </lineage>
</organism>
<evidence type="ECO:0000256" key="1">
    <source>
        <dbReference type="ARBA" id="ARBA00022729"/>
    </source>
</evidence>
<evidence type="ECO:0000256" key="2">
    <source>
        <dbReference type="SAM" id="SignalP"/>
    </source>
</evidence>
<dbReference type="Proteomes" id="UP001606210">
    <property type="component" value="Unassembled WGS sequence"/>
</dbReference>
<comment type="caution">
    <text evidence="4">The sequence shown here is derived from an EMBL/GenBank/DDBJ whole genome shotgun (WGS) entry which is preliminary data.</text>
</comment>
<dbReference type="EMBL" id="JBIGHV010000006">
    <property type="protein sequence ID" value="MFG6431560.1"/>
    <property type="molecule type" value="Genomic_DNA"/>
</dbReference>
<name>A0ABW7F7C5_9BURK</name>
<dbReference type="Gene3D" id="3.40.190.10">
    <property type="entry name" value="Periplasmic binding protein-like II"/>
    <property type="match status" value="2"/>
</dbReference>
<protein>
    <submittedName>
        <fullName evidence="4">Substrate-binding periplasmic protein</fullName>
    </submittedName>
</protein>
<keyword evidence="5" id="KW-1185">Reference proteome</keyword>
<sequence>MPHRPSLVLLGLAAALAAGSAAADRTVRGCAHPAAQPMSWAHQGQLHGVCVEAAKRAFAAAGWTLRVDDVGPWSRCQALVERGQVDAIVCAFDTPRRREYAAVVEPALARNEAALFVRRDSRLRFEQWSDLSGLRIGVGHGVSLGSEVDRQLARHARVDNALSETMNLRKLLAGRLDALATAREAGEQMLRAHGCEQQVRVLPRTLGGAPLYLQIARQSPAVAALAGVRGYLQRPEYAAELQQLHAQQAELYRRQNPAPLQTSCKP</sequence>
<dbReference type="InterPro" id="IPR001638">
    <property type="entry name" value="Solute-binding_3/MltF_N"/>
</dbReference>
<dbReference type="RefSeq" id="WP_394480722.1">
    <property type="nucleotide sequence ID" value="NZ_JBIGHV010000006.1"/>
</dbReference>